<sequence length="96" mass="10468">MAGLFTAGLAGLGFVMALSSASGNNPAAQDRAEGGMVQSRISEAQHAALHEVGWLNLPVCRFWPWTENKTETLLAFRCRITTFGGDVRLFGRYAFF</sequence>
<dbReference type="EMBL" id="FTPD01000067">
    <property type="protein sequence ID" value="SIT59525.1"/>
    <property type="molecule type" value="Genomic_DNA"/>
</dbReference>
<keyword evidence="2" id="KW-1185">Reference proteome</keyword>
<dbReference type="STRING" id="1631249.BQ8794_70455"/>
<proteinExistence type="predicted"/>
<reference evidence="2" key="1">
    <citation type="submission" date="2017-01" db="EMBL/GenBank/DDBJ databases">
        <authorList>
            <person name="Brunel B."/>
        </authorList>
    </citation>
    <scope>NUCLEOTIDE SEQUENCE [LARGE SCALE GENOMIC DNA]</scope>
</reference>
<accession>A0A1R3VI61</accession>
<evidence type="ECO:0000313" key="1">
    <source>
        <dbReference type="EMBL" id="SIT59525.1"/>
    </source>
</evidence>
<gene>
    <name evidence="1" type="ORF">BQ8794_70455</name>
</gene>
<name>A0A1R3VI61_9HYPH</name>
<evidence type="ECO:0000313" key="2">
    <source>
        <dbReference type="Proteomes" id="UP000188388"/>
    </source>
</evidence>
<protein>
    <submittedName>
        <fullName evidence="1">Uncharacterized protein</fullName>
    </submittedName>
</protein>
<dbReference type="AlphaFoldDB" id="A0A1R3VI61"/>
<dbReference type="Proteomes" id="UP000188388">
    <property type="component" value="Unassembled WGS sequence"/>
</dbReference>
<organism evidence="1 2">
    <name type="scientific">Mesorhizobium prunaredense</name>
    <dbReference type="NCBI Taxonomy" id="1631249"/>
    <lineage>
        <taxon>Bacteria</taxon>
        <taxon>Pseudomonadati</taxon>
        <taxon>Pseudomonadota</taxon>
        <taxon>Alphaproteobacteria</taxon>
        <taxon>Hyphomicrobiales</taxon>
        <taxon>Phyllobacteriaceae</taxon>
        <taxon>Mesorhizobium</taxon>
    </lineage>
</organism>